<dbReference type="GO" id="GO:0006396">
    <property type="term" value="P:RNA processing"/>
    <property type="evidence" value="ECO:0007669"/>
    <property type="project" value="InterPro"/>
</dbReference>
<protein>
    <recommendedName>
        <fullName evidence="2">Wbp11/ELF5/Saf1 N-terminal domain-containing protein</fullName>
    </recommendedName>
</protein>
<evidence type="ECO:0000313" key="4">
    <source>
        <dbReference type="Proteomes" id="UP000037460"/>
    </source>
</evidence>
<dbReference type="Pfam" id="PF09429">
    <property type="entry name" value="Wbp11"/>
    <property type="match status" value="1"/>
</dbReference>
<dbReference type="InterPro" id="IPR019007">
    <property type="entry name" value="Wbp11/ELF5/Saf1_N"/>
</dbReference>
<dbReference type="AlphaFoldDB" id="A0A0M0JUM0"/>
<reference evidence="4" key="1">
    <citation type="journal article" date="2015" name="PLoS Genet.">
        <title>Genome Sequence and Transcriptome Analyses of Chrysochromulina tobin: Metabolic Tools for Enhanced Algal Fitness in the Prominent Order Prymnesiales (Haptophyceae).</title>
        <authorList>
            <person name="Hovde B.T."/>
            <person name="Deodato C.R."/>
            <person name="Hunsperger H.M."/>
            <person name="Ryken S.A."/>
            <person name="Yost W."/>
            <person name="Jha R.K."/>
            <person name="Patterson J."/>
            <person name="Monnat R.J. Jr."/>
            <person name="Barlow S.B."/>
            <person name="Starkenburg S.R."/>
            <person name="Cattolico R.A."/>
        </authorList>
    </citation>
    <scope>NUCLEOTIDE SEQUENCE</scope>
    <source>
        <strain evidence="4">CCMP291</strain>
    </source>
</reference>
<feature type="region of interest" description="Disordered" evidence="1">
    <location>
        <begin position="81"/>
        <end position="138"/>
    </location>
</feature>
<keyword evidence="4" id="KW-1185">Reference proteome</keyword>
<evidence type="ECO:0000313" key="3">
    <source>
        <dbReference type="EMBL" id="KOO29823.1"/>
    </source>
</evidence>
<evidence type="ECO:0000256" key="1">
    <source>
        <dbReference type="SAM" id="MobiDB-lite"/>
    </source>
</evidence>
<dbReference type="Proteomes" id="UP000037460">
    <property type="component" value="Unassembled WGS sequence"/>
</dbReference>
<feature type="compositionally biased region" description="Basic and acidic residues" evidence="1">
    <location>
        <begin position="1"/>
        <end position="24"/>
    </location>
</feature>
<feature type="compositionally biased region" description="Basic and acidic residues" evidence="1">
    <location>
        <begin position="81"/>
        <end position="92"/>
    </location>
</feature>
<dbReference type="EMBL" id="JWZX01002351">
    <property type="protein sequence ID" value="KOO29823.1"/>
    <property type="molecule type" value="Genomic_DNA"/>
</dbReference>
<name>A0A0M0JUM0_9EUKA</name>
<proteinExistence type="predicted"/>
<feature type="compositionally biased region" description="Basic and acidic residues" evidence="1">
    <location>
        <begin position="32"/>
        <end position="43"/>
    </location>
</feature>
<feature type="region of interest" description="Disordered" evidence="1">
    <location>
        <begin position="1"/>
        <end position="43"/>
    </location>
</feature>
<accession>A0A0M0JUM0</accession>
<feature type="compositionally biased region" description="Low complexity" evidence="1">
    <location>
        <begin position="126"/>
        <end position="138"/>
    </location>
</feature>
<comment type="caution">
    <text evidence="3">The sequence shown here is derived from an EMBL/GenBank/DDBJ whole genome shotgun (WGS) entry which is preliminary data.</text>
</comment>
<sequence>MAKKERNHDPAGAQRKLDRKNELKKLKKQRLERKEQLFESDPKALKAEIARLKHLTELRAEAGTNKKMHEKIEELSAVLQEAERRRATREAEQPSLDFAPSYSGGSLDLSAITGRKRKAAPDGEPESAPNAEAARPAA</sequence>
<feature type="domain" description="Wbp11/ELF5/Saf1 N-terminal" evidence="2">
    <location>
        <begin position="5"/>
        <end position="75"/>
    </location>
</feature>
<feature type="non-terminal residue" evidence="3">
    <location>
        <position position="138"/>
    </location>
</feature>
<organism evidence="3 4">
    <name type="scientific">Chrysochromulina tobinii</name>
    <dbReference type="NCBI Taxonomy" id="1460289"/>
    <lineage>
        <taxon>Eukaryota</taxon>
        <taxon>Haptista</taxon>
        <taxon>Haptophyta</taxon>
        <taxon>Prymnesiophyceae</taxon>
        <taxon>Prymnesiales</taxon>
        <taxon>Chrysochromulinaceae</taxon>
        <taxon>Chrysochromulina</taxon>
    </lineage>
</organism>
<evidence type="ECO:0000259" key="2">
    <source>
        <dbReference type="Pfam" id="PF09429"/>
    </source>
</evidence>
<gene>
    <name evidence="3" type="ORF">Ctob_011580</name>
</gene>